<feature type="region of interest" description="Disordered" evidence="8">
    <location>
        <begin position="20"/>
        <end position="41"/>
    </location>
</feature>
<keyword evidence="10" id="KW-1185">Reference proteome</keyword>
<comment type="catalytic activity">
    <reaction evidence="7">
        <text>N-terminal N(alpha)-acetyl-L-cysteinyl-L-aspartyl-[protein] + H2O = N-terminal L-aspartyl-[protein] + N-acetyl-L-cysteine</text>
        <dbReference type="Rhea" id="RHEA:74579"/>
        <dbReference type="Rhea" id="RHEA-COMP:12669"/>
        <dbReference type="Rhea" id="RHEA-COMP:18395"/>
        <dbReference type="ChEBI" id="CHEBI:15377"/>
        <dbReference type="ChEBI" id="CHEBI:64720"/>
        <dbReference type="ChEBI" id="CHEBI:78236"/>
        <dbReference type="ChEBI" id="CHEBI:193599"/>
    </reaction>
    <physiologicalReaction direction="left-to-right" evidence="7">
        <dbReference type="Rhea" id="RHEA:74580"/>
    </physiologicalReaction>
</comment>
<dbReference type="Proteomes" id="UP000186922">
    <property type="component" value="Unassembled WGS sequence"/>
</dbReference>
<feature type="compositionally biased region" description="Pro residues" evidence="8">
    <location>
        <begin position="26"/>
        <end position="35"/>
    </location>
</feature>
<evidence type="ECO:0000256" key="3">
    <source>
        <dbReference type="ARBA" id="ARBA00022801"/>
    </source>
</evidence>
<evidence type="ECO:0000313" key="9">
    <source>
        <dbReference type="EMBL" id="GAV07264.1"/>
    </source>
</evidence>
<keyword evidence="3" id="KW-0378">Hydrolase</keyword>
<evidence type="ECO:0000256" key="6">
    <source>
        <dbReference type="ARBA" id="ARBA00034908"/>
    </source>
</evidence>
<keyword evidence="2" id="KW-0645">Protease</keyword>
<evidence type="ECO:0000256" key="4">
    <source>
        <dbReference type="ARBA" id="ARBA00034725"/>
    </source>
</evidence>
<evidence type="ECO:0000256" key="7">
    <source>
        <dbReference type="ARBA" id="ARBA00049041"/>
    </source>
</evidence>
<protein>
    <recommendedName>
        <fullName evidence="5">Actin maturation protease</fullName>
    </recommendedName>
    <alternativeName>
        <fullName evidence="6">Actin aminopeptidase ACTMAP</fullName>
    </alternativeName>
</protein>
<evidence type="ECO:0000256" key="8">
    <source>
        <dbReference type="SAM" id="MobiDB-lite"/>
    </source>
</evidence>
<dbReference type="PANTHER" id="PTHR28631:SF1">
    <property type="entry name" value="ACTIN MATURATION PROTEASE"/>
    <property type="match status" value="1"/>
</dbReference>
<accession>A0A1D1W742</accession>
<comment type="caution">
    <text evidence="9">The sequence shown here is derived from an EMBL/GenBank/DDBJ whole genome shotgun (WGS) entry which is preliminary data.</text>
</comment>
<dbReference type="InterPro" id="IPR040043">
    <property type="entry name" value="ACTMAP"/>
</dbReference>
<dbReference type="Pfam" id="PF21646">
    <property type="entry name" value="ACTMAP-like_C"/>
    <property type="match status" value="1"/>
</dbReference>
<comment type="similarity">
    <text evidence="4">Belongs to the ACTMAP family.</text>
</comment>
<reference evidence="9 10" key="1">
    <citation type="journal article" date="2016" name="Nat. Commun.">
        <title>Extremotolerant tardigrade genome and improved radiotolerance of human cultured cells by tardigrade-unique protein.</title>
        <authorList>
            <person name="Hashimoto T."/>
            <person name="Horikawa D.D."/>
            <person name="Saito Y."/>
            <person name="Kuwahara H."/>
            <person name="Kozuka-Hata H."/>
            <person name="Shin-I T."/>
            <person name="Minakuchi Y."/>
            <person name="Ohishi K."/>
            <person name="Motoyama A."/>
            <person name="Aizu T."/>
            <person name="Enomoto A."/>
            <person name="Kondo K."/>
            <person name="Tanaka S."/>
            <person name="Hara Y."/>
            <person name="Koshikawa S."/>
            <person name="Sagara H."/>
            <person name="Miura T."/>
            <person name="Yokobori S."/>
            <person name="Miyagawa K."/>
            <person name="Suzuki Y."/>
            <person name="Kubo T."/>
            <person name="Oyama M."/>
            <person name="Kohara Y."/>
            <person name="Fujiyama A."/>
            <person name="Arakawa K."/>
            <person name="Katayama T."/>
            <person name="Toyoda A."/>
            <person name="Kunieda T."/>
        </authorList>
    </citation>
    <scope>NUCLEOTIDE SEQUENCE [LARGE SCALE GENOMIC DNA]</scope>
    <source>
        <strain evidence="9 10">YOKOZUNA-1</strain>
    </source>
</reference>
<evidence type="ECO:0000313" key="10">
    <source>
        <dbReference type="Proteomes" id="UP000186922"/>
    </source>
</evidence>
<organism evidence="9 10">
    <name type="scientific">Ramazzottius varieornatus</name>
    <name type="common">Water bear</name>
    <name type="synonym">Tardigrade</name>
    <dbReference type="NCBI Taxonomy" id="947166"/>
    <lineage>
        <taxon>Eukaryota</taxon>
        <taxon>Metazoa</taxon>
        <taxon>Ecdysozoa</taxon>
        <taxon>Tardigrada</taxon>
        <taxon>Eutardigrada</taxon>
        <taxon>Parachela</taxon>
        <taxon>Hypsibioidea</taxon>
        <taxon>Ramazzottiidae</taxon>
        <taxon>Ramazzottius</taxon>
    </lineage>
</organism>
<proteinExistence type="inferred from homology"/>
<dbReference type="GO" id="GO:0004177">
    <property type="term" value="F:aminopeptidase activity"/>
    <property type="evidence" value="ECO:0007669"/>
    <property type="project" value="UniProtKB-KW"/>
</dbReference>
<keyword evidence="1" id="KW-0031">Aminopeptidase</keyword>
<dbReference type="EMBL" id="BDGG01000014">
    <property type="protein sequence ID" value="GAV07264.1"/>
    <property type="molecule type" value="Genomic_DNA"/>
</dbReference>
<dbReference type="AlphaFoldDB" id="A0A1D1W742"/>
<dbReference type="STRING" id="947166.A0A1D1W742"/>
<dbReference type="GO" id="GO:0006508">
    <property type="term" value="P:proteolysis"/>
    <property type="evidence" value="ECO:0007669"/>
    <property type="project" value="UniProtKB-KW"/>
</dbReference>
<gene>
    <name evidence="9" type="primary">RvY_17123-1</name>
    <name evidence="9" type="synonym">RvY_17123.1</name>
    <name evidence="9" type="ORF">RvY_17123</name>
</gene>
<dbReference type="PANTHER" id="PTHR28631">
    <property type="entry name" value="UPF0692 PROTEIN C19ORF54"/>
    <property type="match status" value="1"/>
</dbReference>
<evidence type="ECO:0000256" key="5">
    <source>
        <dbReference type="ARBA" id="ARBA00034848"/>
    </source>
</evidence>
<name>A0A1D1W742_RAMVA</name>
<evidence type="ECO:0000256" key="1">
    <source>
        <dbReference type="ARBA" id="ARBA00022438"/>
    </source>
</evidence>
<sequence length="326" mass="35985">MAGDRESTMRISLEADVSAVLTSPSVSPPPPPPAPVHSIPLGTLTKRQSGVRPETEDDDHRQVLGSIRRLVEFCLPKRNPALLPDRSDGDVLSGWYCSLSLLHTSAVIQEGPSCGFAALCVSAQVLAPRTDLGTDALSPQGPQNLIDWAKYQGYTHCGELFSVDNVAAILSEHFVCAPAVLPFSDNETILRRLDADQIFLVPYDHGPNHEPINKNGHGAHWCIVLGYVKLTNERYNFEEIHVLARHGSSRRVSLWSLEELRVSNGNLHQFDPKRRRLGSHWKVDDFDDLSGLRGLCVAVPVPSGMKGKRRWRVDGSLKDLVSNSLR</sequence>
<evidence type="ECO:0000256" key="2">
    <source>
        <dbReference type="ARBA" id="ARBA00022670"/>
    </source>
</evidence>
<dbReference type="OrthoDB" id="198816at2759"/>